<reference evidence="2 3" key="1">
    <citation type="submission" date="2019-04" db="EMBL/GenBank/DDBJ databases">
        <authorList>
            <person name="Van Vliet M D."/>
        </authorList>
    </citation>
    <scope>NUCLEOTIDE SEQUENCE [LARGE SCALE GENOMIC DNA]</scope>
    <source>
        <strain evidence="2 3">F1</strain>
    </source>
</reference>
<accession>A0A6C2U232</accession>
<dbReference type="AlphaFoldDB" id="A0A6C2U232"/>
<feature type="signal peptide" evidence="1">
    <location>
        <begin position="1"/>
        <end position="18"/>
    </location>
</feature>
<dbReference type="RefSeq" id="WP_136079563.1">
    <property type="nucleotide sequence ID" value="NZ_CAAHFG010000001.1"/>
</dbReference>
<evidence type="ECO:0000313" key="2">
    <source>
        <dbReference type="EMBL" id="VGO14038.1"/>
    </source>
</evidence>
<keyword evidence="1" id="KW-0732">Signal</keyword>
<feature type="chain" id="PRO_5025493512" evidence="1">
    <location>
        <begin position="19"/>
        <end position="880"/>
    </location>
</feature>
<protein>
    <submittedName>
        <fullName evidence="2">Uncharacterized protein</fullName>
    </submittedName>
</protein>
<sequence length="880" mass="95444">MNIFKSIGLAFLAGSVQAAVLVSSDGAWSTNGINSMSNNGMQTNSHNGGTFSQWGGASFNVNAETQTLDMQAPALVYTAGYTYSYKASAAAAQENMITNQVVTLLADGAPVAASRVSGPNVLGIFGSDNRNSIFGYRTIETGDPLIGQTVGLRLSSEGSQSRFRADGDSNLRATLTSHAGFNSELPSGHAATGTLFETEFEMDAGGLITTANPVGMAVAAGAELVVTNAADSYFRLNLNAEGARNRFELEAAGELFQAETTYRLSFLARKMIENDLSQNEINIILGDTCTNTLTISTAANFYSFTVNADELALAGNSFTIEFVPEGATVTNSVNQYRIYNLEVSAESLSAGVAHLYQTSFETNGSGLVASDYIRDMAFSGTGRFDQDAGSNCYVLGGTESLSVTSADDTFRIGTSYEIAFQTRGPSPVVVSAGSFSTNLVVGTEYVDCALIVDADKVGISDEPLSLTLGGAGAGETFIRSLKLSAVSQAIGCWFEDSNMGTNGGIPPDFFSRYDAANVASWTNSLETMEVYYLRYATYRDWLKTNSVMKTRMAEVFNQYGIKVALDDTEATWGHAKYNYNTPSYQKSIDALQDLEHHGWNLCAVGMQSVLSKPWRDGPYDMSWRILDIVEYIKQVKPHFPDLEYGVIDAMPAKGWEYKSHYSALKNAVEEAGYTLDFIEQDFPIDFAITGSRTYEEMVEAEHFARFALGWKSGLYLTSSRGGQTSDELWRSDVIFGLDQYLVAGAAPERITLAAWYPHPVYTAPDETDPALNPNGSTMLGTFLLMDEKLSEHGFVGSPESVSVSVDSDQPLKLVADFEAAKPVFQWDALTGREYNLYAATNLLSGFELVRGGMSYPQNSYTNETVMTNRTVFYKLEAVKP</sequence>
<name>A0A6C2U232_PONDE</name>
<organism evidence="2 3">
    <name type="scientific">Pontiella desulfatans</name>
    <dbReference type="NCBI Taxonomy" id="2750659"/>
    <lineage>
        <taxon>Bacteria</taxon>
        <taxon>Pseudomonadati</taxon>
        <taxon>Kiritimatiellota</taxon>
        <taxon>Kiritimatiellia</taxon>
        <taxon>Kiritimatiellales</taxon>
        <taxon>Pontiellaceae</taxon>
        <taxon>Pontiella</taxon>
    </lineage>
</organism>
<dbReference type="Proteomes" id="UP000366872">
    <property type="component" value="Unassembled WGS sequence"/>
</dbReference>
<keyword evidence="3" id="KW-1185">Reference proteome</keyword>
<dbReference type="EMBL" id="CAAHFG010000001">
    <property type="protein sequence ID" value="VGO14038.1"/>
    <property type="molecule type" value="Genomic_DNA"/>
</dbReference>
<gene>
    <name evidence="2" type="ORF">PDESU_02595</name>
</gene>
<evidence type="ECO:0000256" key="1">
    <source>
        <dbReference type="SAM" id="SignalP"/>
    </source>
</evidence>
<proteinExistence type="predicted"/>
<evidence type="ECO:0000313" key="3">
    <source>
        <dbReference type="Proteomes" id="UP000366872"/>
    </source>
</evidence>